<comment type="subcellular location">
    <subcellularLocation>
        <location evidence="1">Cell membrane</location>
        <topology evidence="1">Multi-pass membrane protein</topology>
    </subcellularLocation>
</comment>
<evidence type="ECO:0000256" key="12">
    <source>
        <dbReference type="SAM" id="Phobius"/>
    </source>
</evidence>
<keyword evidence="7" id="KW-0479">Metal-binding</keyword>
<evidence type="ECO:0000256" key="3">
    <source>
        <dbReference type="ARBA" id="ARBA00022448"/>
    </source>
</evidence>
<keyword evidence="14" id="KW-1185">Reference proteome</keyword>
<feature type="transmembrane region" description="Helical" evidence="12">
    <location>
        <begin position="52"/>
        <end position="71"/>
    </location>
</feature>
<accession>A0A4R2HA24</accession>
<evidence type="ECO:0000256" key="2">
    <source>
        <dbReference type="ARBA" id="ARBA00007543"/>
    </source>
</evidence>
<keyword evidence="6 12" id="KW-0812">Transmembrane</keyword>
<keyword evidence="9 12" id="KW-1133">Transmembrane helix</keyword>
<dbReference type="PANTHER" id="PTHR43141:SF5">
    <property type="entry name" value="CYTOCHROME BD-I UBIQUINOL OXIDASE SUBUNIT 2"/>
    <property type="match status" value="1"/>
</dbReference>
<dbReference type="PIRSF" id="PIRSF000267">
    <property type="entry name" value="Cyt_oxidse_sub2"/>
    <property type="match status" value="1"/>
</dbReference>
<feature type="transmembrane region" description="Helical" evidence="12">
    <location>
        <begin position="222"/>
        <end position="243"/>
    </location>
</feature>
<feature type="transmembrane region" description="Helical" evidence="12">
    <location>
        <begin position="194"/>
        <end position="216"/>
    </location>
</feature>
<evidence type="ECO:0000256" key="9">
    <source>
        <dbReference type="ARBA" id="ARBA00022989"/>
    </source>
</evidence>
<keyword evidence="4" id="KW-1003">Cell membrane</keyword>
<dbReference type="RefSeq" id="WP_132212103.1">
    <property type="nucleotide sequence ID" value="NZ_SLWN01000009.1"/>
</dbReference>
<dbReference type="GO" id="GO:0019646">
    <property type="term" value="P:aerobic electron transport chain"/>
    <property type="evidence" value="ECO:0007669"/>
    <property type="project" value="TreeGrafter"/>
</dbReference>
<keyword evidence="8" id="KW-0249">Electron transport</keyword>
<evidence type="ECO:0000256" key="11">
    <source>
        <dbReference type="ARBA" id="ARBA00023136"/>
    </source>
</evidence>
<feature type="transmembrane region" description="Helical" evidence="12">
    <location>
        <begin position="77"/>
        <end position="98"/>
    </location>
</feature>
<dbReference type="GO" id="GO:0009055">
    <property type="term" value="F:electron transfer activity"/>
    <property type="evidence" value="ECO:0007669"/>
    <property type="project" value="TreeGrafter"/>
</dbReference>
<dbReference type="InterPro" id="IPR003317">
    <property type="entry name" value="Cyt-d_oxidase_su2"/>
</dbReference>
<comment type="caution">
    <text evidence="13">The sequence shown here is derived from an EMBL/GenBank/DDBJ whole genome shotgun (WGS) entry which is preliminary data.</text>
</comment>
<dbReference type="Proteomes" id="UP000294508">
    <property type="component" value="Unassembled WGS sequence"/>
</dbReference>
<keyword evidence="3" id="KW-0813">Transport</keyword>
<evidence type="ECO:0000256" key="1">
    <source>
        <dbReference type="ARBA" id="ARBA00004651"/>
    </source>
</evidence>
<dbReference type="GO" id="GO:0016682">
    <property type="term" value="F:oxidoreductase activity, acting on diphenols and related substances as donors, oxygen as acceptor"/>
    <property type="evidence" value="ECO:0007669"/>
    <property type="project" value="TreeGrafter"/>
</dbReference>
<feature type="transmembrane region" description="Helical" evidence="12">
    <location>
        <begin position="294"/>
        <end position="321"/>
    </location>
</feature>
<evidence type="ECO:0000313" key="13">
    <source>
        <dbReference type="EMBL" id="TCO23522.1"/>
    </source>
</evidence>
<name>A0A4R2HA24_9ACTN</name>
<keyword evidence="5" id="KW-0349">Heme</keyword>
<dbReference type="GO" id="GO:0070069">
    <property type="term" value="C:cytochrome complex"/>
    <property type="evidence" value="ECO:0007669"/>
    <property type="project" value="TreeGrafter"/>
</dbReference>
<proteinExistence type="inferred from homology"/>
<feature type="transmembrane region" description="Helical" evidence="12">
    <location>
        <begin position="160"/>
        <end position="182"/>
    </location>
</feature>
<dbReference type="GO" id="GO:0046872">
    <property type="term" value="F:metal ion binding"/>
    <property type="evidence" value="ECO:0007669"/>
    <property type="project" value="UniProtKB-KW"/>
</dbReference>
<keyword evidence="11 12" id="KW-0472">Membrane</keyword>
<evidence type="ECO:0000313" key="14">
    <source>
        <dbReference type="Proteomes" id="UP000294508"/>
    </source>
</evidence>
<dbReference type="PANTHER" id="PTHR43141">
    <property type="entry name" value="CYTOCHROME BD2 SUBUNIT II"/>
    <property type="match status" value="1"/>
</dbReference>
<dbReference type="GO" id="GO:0005886">
    <property type="term" value="C:plasma membrane"/>
    <property type="evidence" value="ECO:0007669"/>
    <property type="project" value="UniProtKB-SubCell"/>
</dbReference>
<feature type="transmembrane region" description="Helical" evidence="12">
    <location>
        <begin position="6"/>
        <end position="31"/>
    </location>
</feature>
<sequence length="327" mass="35402">MGLPELWFVIIAILWTGFFVLEGFDFGVGMLHRVLGRTGRERRVAINTIGPFWDGNEVWLIVGGAGIFAAFPDWYATWFSASYLAVVLLLVALIARGVSFEFRGKVDRPGWRRLWSGTLTTGSLLAPLVLGIALGDLVAGLPIDADGEFTGSFWDLFTPFGLWTGVTLVVLCLVNGATFLGIRTTGELRERAHRAARGFGWVGFVVVTVYTVWLLVISDHGWAPVLPLAVGPAALVVSIWAVHRARDGTAFVLSATAMACAVAGLFAALYPQVLVSSTDPANSLTVANAASADYALTVMSVVALVCFPLVLLYQTWSYFVFRHRLST</sequence>
<evidence type="ECO:0000256" key="7">
    <source>
        <dbReference type="ARBA" id="ARBA00022723"/>
    </source>
</evidence>
<evidence type="ECO:0000256" key="4">
    <source>
        <dbReference type="ARBA" id="ARBA00022475"/>
    </source>
</evidence>
<reference evidence="13 14" key="1">
    <citation type="journal article" date="2015" name="Stand. Genomic Sci.">
        <title>Genomic Encyclopedia of Bacterial and Archaeal Type Strains, Phase III: the genomes of soil and plant-associated and newly described type strains.</title>
        <authorList>
            <person name="Whitman W.B."/>
            <person name="Woyke T."/>
            <person name="Klenk H.P."/>
            <person name="Zhou Y."/>
            <person name="Lilburn T.G."/>
            <person name="Beck B.J."/>
            <person name="De Vos P."/>
            <person name="Vandamme P."/>
            <person name="Eisen J.A."/>
            <person name="Garrity G."/>
            <person name="Hugenholtz P."/>
            <person name="Kyrpides N.C."/>
        </authorList>
    </citation>
    <scope>NUCLEOTIDE SEQUENCE [LARGE SCALE GENOMIC DNA]</scope>
    <source>
        <strain evidence="13 14">VKM Ac-2572</strain>
    </source>
</reference>
<evidence type="ECO:0000256" key="8">
    <source>
        <dbReference type="ARBA" id="ARBA00022982"/>
    </source>
</evidence>
<comment type="similarity">
    <text evidence="2">Belongs to the cytochrome ubiquinol oxidase subunit 2 family.</text>
</comment>
<organism evidence="13 14">
    <name type="scientific">Kribbella steppae</name>
    <dbReference type="NCBI Taxonomy" id="2512223"/>
    <lineage>
        <taxon>Bacteria</taxon>
        <taxon>Bacillati</taxon>
        <taxon>Actinomycetota</taxon>
        <taxon>Actinomycetes</taxon>
        <taxon>Propionibacteriales</taxon>
        <taxon>Kribbellaceae</taxon>
        <taxon>Kribbella</taxon>
    </lineage>
</organism>
<gene>
    <name evidence="13" type="ORF">EV652_109350</name>
</gene>
<dbReference type="OrthoDB" id="9776710at2"/>
<feature type="transmembrane region" description="Helical" evidence="12">
    <location>
        <begin position="119"/>
        <end position="140"/>
    </location>
</feature>
<protein>
    <submittedName>
        <fullName evidence="13">Cytochrome d ubiquinol oxidase subunit II</fullName>
    </submittedName>
</protein>
<evidence type="ECO:0000256" key="10">
    <source>
        <dbReference type="ARBA" id="ARBA00023004"/>
    </source>
</evidence>
<evidence type="ECO:0000256" key="5">
    <source>
        <dbReference type="ARBA" id="ARBA00022617"/>
    </source>
</evidence>
<dbReference type="NCBIfam" id="TIGR00203">
    <property type="entry name" value="cydB"/>
    <property type="match status" value="1"/>
</dbReference>
<feature type="transmembrane region" description="Helical" evidence="12">
    <location>
        <begin position="250"/>
        <end position="274"/>
    </location>
</feature>
<dbReference type="AlphaFoldDB" id="A0A4R2HA24"/>
<evidence type="ECO:0000256" key="6">
    <source>
        <dbReference type="ARBA" id="ARBA00022692"/>
    </source>
</evidence>
<dbReference type="EMBL" id="SLWN01000009">
    <property type="protein sequence ID" value="TCO23522.1"/>
    <property type="molecule type" value="Genomic_DNA"/>
</dbReference>
<keyword evidence="10" id="KW-0408">Iron</keyword>
<dbReference type="Pfam" id="PF02322">
    <property type="entry name" value="Cyt_bd_oxida_II"/>
    <property type="match status" value="1"/>
</dbReference>